<dbReference type="EMBL" id="KI913953">
    <property type="protein sequence ID" value="ETW08944.1"/>
    <property type="molecule type" value="Genomic_DNA"/>
</dbReference>
<accession>A0A024URP1</accession>
<organism evidence="1">
    <name type="scientific">Aphanomyces invadans</name>
    <dbReference type="NCBI Taxonomy" id="157072"/>
    <lineage>
        <taxon>Eukaryota</taxon>
        <taxon>Sar</taxon>
        <taxon>Stramenopiles</taxon>
        <taxon>Oomycota</taxon>
        <taxon>Saprolegniomycetes</taxon>
        <taxon>Saprolegniales</taxon>
        <taxon>Verrucalvaceae</taxon>
        <taxon>Aphanomyces</taxon>
    </lineage>
</organism>
<dbReference type="AlphaFoldDB" id="A0A024URP1"/>
<dbReference type="RefSeq" id="XP_008862749.1">
    <property type="nucleotide sequence ID" value="XM_008864527.1"/>
</dbReference>
<proteinExistence type="predicted"/>
<gene>
    <name evidence="1" type="ORF">H310_01426</name>
</gene>
<dbReference type="OrthoDB" id="10566504at2759"/>
<name>A0A024URP1_9STRA</name>
<reference evidence="1" key="1">
    <citation type="submission" date="2013-12" db="EMBL/GenBank/DDBJ databases">
        <title>The Genome Sequence of Aphanomyces invadans NJM9701.</title>
        <authorList>
            <consortium name="The Broad Institute Genomics Platform"/>
            <person name="Russ C."/>
            <person name="Tyler B."/>
            <person name="van West P."/>
            <person name="Dieguez-Uribeondo J."/>
            <person name="Young S.K."/>
            <person name="Zeng Q."/>
            <person name="Gargeya S."/>
            <person name="Fitzgerald M."/>
            <person name="Abouelleil A."/>
            <person name="Alvarado L."/>
            <person name="Chapman S.B."/>
            <person name="Gainer-Dewar J."/>
            <person name="Goldberg J."/>
            <person name="Griggs A."/>
            <person name="Gujja S."/>
            <person name="Hansen M."/>
            <person name="Howarth C."/>
            <person name="Imamovic A."/>
            <person name="Ireland A."/>
            <person name="Larimer J."/>
            <person name="McCowan C."/>
            <person name="Murphy C."/>
            <person name="Pearson M."/>
            <person name="Poon T.W."/>
            <person name="Priest M."/>
            <person name="Roberts A."/>
            <person name="Saif S."/>
            <person name="Shea T."/>
            <person name="Sykes S."/>
            <person name="Wortman J."/>
            <person name="Nusbaum C."/>
            <person name="Birren B."/>
        </authorList>
    </citation>
    <scope>NUCLEOTIDE SEQUENCE [LARGE SCALE GENOMIC DNA]</scope>
    <source>
        <strain evidence="1">NJM9701</strain>
    </source>
</reference>
<evidence type="ECO:0000313" key="1">
    <source>
        <dbReference type="EMBL" id="ETW08944.1"/>
    </source>
</evidence>
<sequence length="193" mass="21815">MHERHRLGCVVQDRHENVAALEGRPKRRIVMALQRAQCPLAHVEVPARIIKDKHRLVAVRHFPKLGLLDKSNCDRVAGFRLVQLDLDAKAADFHIAHGDIPSRTDRFQPTAAATDSGVDADARRVPTQRRRGRRRCRRLDVLVVASSTDFVSLLLIRGQVKVLWWWTAPSFGRFALQQRRCVGNGSVVDGNLL</sequence>
<protein>
    <submittedName>
        <fullName evidence="1">Uncharacterized protein</fullName>
    </submittedName>
</protein>
<dbReference type="VEuPathDB" id="FungiDB:H310_01426"/>
<dbReference type="GeneID" id="20078476"/>